<keyword evidence="2" id="KW-0238">DNA-binding</keyword>
<dbReference type="AlphaFoldDB" id="A0A1B2I8B7"/>
<dbReference type="InterPro" id="IPR013668">
    <property type="entry name" value="RNase_R_HTH_12"/>
</dbReference>
<evidence type="ECO:0000313" key="5">
    <source>
        <dbReference type="Proteomes" id="UP000093044"/>
    </source>
</evidence>
<dbReference type="Pfam" id="PF08461">
    <property type="entry name" value="WHD_RNase_R"/>
    <property type="match status" value="1"/>
</dbReference>
<dbReference type="GeneID" id="83059061"/>
<reference evidence="4" key="1">
    <citation type="submission" date="2016-08" db="EMBL/GenBank/DDBJ databases">
        <title>Complete genome of Cloacibacillus porcorum.</title>
        <authorList>
            <person name="Looft T."/>
            <person name="Bayles D.O."/>
            <person name="Alt D.P."/>
        </authorList>
    </citation>
    <scope>NUCLEOTIDE SEQUENCE [LARGE SCALE GENOMIC DNA]</scope>
    <source>
        <strain evidence="4">CL-84</strain>
    </source>
</reference>
<dbReference type="SMART" id="SM00895">
    <property type="entry name" value="FCD"/>
    <property type="match status" value="1"/>
</dbReference>
<dbReference type="SUPFAM" id="SSF48008">
    <property type="entry name" value="GntR ligand-binding domain-like"/>
    <property type="match status" value="1"/>
</dbReference>
<dbReference type="InterPro" id="IPR008920">
    <property type="entry name" value="TF_FadR/GntR_C"/>
</dbReference>
<evidence type="ECO:0000256" key="2">
    <source>
        <dbReference type="ARBA" id="ARBA00023125"/>
    </source>
</evidence>
<dbReference type="EMBL" id="CP016757">
    <property type="protein sequence ID" value="ANZ46209.1"/>
    <property type="molecule type" value="Genomic_DNA"/>
</dbReference>
<evidence type="ECO:0000256" key="3">
    <source>
        <dbReference type="ARBA" id="ARBA00023163"/>
    </source>
</evidence>
<keyword evidence="1" id="KW-0805">Transcription regulation</keyword>
<dbReference type="InterPro" id="IPR011711">
    <property type="entry name" value="GntR_C"/>
</dbReference>
<dbReference type="GO" id="GO:0003677">
    <property type="term" value="F:DNA binding"/>
    <property type="evidence" value="ECO:0007669"/>
    <property type="project" value="UniProtKB-KW"/>
</dbReference>
<gene>
    <name evidence="4" type="ORF">BED41_14530</name>
</gene>
<evidence type="ECO:0000313" key="4">
    <source>
        <dbReference type="EMBL" id="ANZ46209.1"/>
    </source>
</evidence>
<dbReference type="KEGG" id="cpor:BED41_14530"/>
<dbReference type="RefSeq" id="WP_066747930.1">
    <property type="nucleotide sequence ID" value="NZ_CALCLR010000019.1"/>
</dbReference>
<keyword evidence="5" id="KW-1185">Reference proteome</keyword>
<proteinExistence type="predicted"/>
<name>A0A1B2I8B7_9BACT</name>
<dbReference type="Pfam" id="PF07729">
    <property type="entry name" value="FCD"/>
    <property type="match status" value="1"/>
</dbReference>
<sequence length="234" mass="26823">MVQSHDNVIYNILLFLKETNEPAGAGSVQRFLEKKGFSMAEATVGRVLRDMDYEGYTEKVSNQGRTISANGERRLRELEEMRWHDKWTEGFLDVFENTDKNYLLELLEARLPVETTVARLAALNATPAEIEELRGVVKEQERLAKSGSPVSALDNEFHRTLAAASHNQILEAIVELLRKKEEYGRVFEKIRRDAGHIYNSEHRRIFEAVEARDPELAELTMKRHIANLIDSVSK</sequence>
<accession>A0A1B2I8B7</accession>
<dbReference type="Proteomes" id="UP000093044">
    <property type="component" value="Chromosome"/>
</dbReference>
<dbReference type="PANTHER" id="PTHR43537:SF5">
    <property type="entry name" value="UXU OPERON TRANSCRIPTIONAL REGULATOR"/>
    <property type="match status" value="1"/>
</dbReference>
<dbReference type="PANTHER" id="PTHR43537">
    <property type="entry name" value="TRANSCRIPTIONAL REGULATOR, GNTR FAMILY"/>
    <property type="match status" value="1"/>
</dbReference>
<protein>
    <submittedName>
        <fullName evidence="4">Uncharacterized protein</fullName>
    </submittedName>
</protein>
<keyword evidence="3" id="KW-0804">Transcription</keyword>
<organism evidence="4 5">
    <name type="scientific">Cloacibacillus porcorum</name>
    <dbReference type="NCBI Taxonomy" id="1197717"/>
    <lineage>
        <taxon>Bacteria</taxon>
        <taxon>Thermotogati</taxon>
        <taxon>Synergistota</taxon>
        <taxon>Synergistia</taxon>
        <taxon>Synergistales</taxon>
        <taxon>Synergistaceae</taxon>
        <taxon>Cloacibacillus</taxon>
    </lineage>
</organism>
<evidence type="ECO:0000256" key="1">
    <source>
        <dbReference type="ARBA" id="ARBA00023015"/>
    </source>
</evidence>
<dbReference type="STRING" id="1197717.BED41_14530"/>
<dbReference type="Gene3D" id="1.20.120.530">
    <property type="entry name" value="GntR ligand-binding domain-like"/>
    <property type="match status" value="1"/>
</dbReference>